<dbReference type="AlphaFoldDB" id="A0AAV1U3H4"/>
<protein>
    <submittedName>
        <fullName evidence="1">Uncharacterized protein</fullName>
    </submittedName>
</protein>
<evidence type="ECO:0000313" key="1">
    <source>
        <dbReference type="EMBL" id="CAK7928433.1"/>
    </source>
</evidence>
<evidence type="ECO:0000313" key="2">
    <source>
        <dbReference type="Proteomes" id="UP001162060"/>
    </source>
</evidence>
<reference evidence="1" key="1">
    <citation type="submission" date="2024-01" db="EMBL/GenBank/DDBJ databases">
        <authorList>
            <person name="Webb A."/>
        </authorList>
    </citation>
    <scope>NUCLEOTIDE SEQUENCE</scope>
    <source>
        <strain evidence="1">Pm1</strain>
    </source>
</reference>
<gene>
    <name evidence="1" type="ORF">PM001_LOCUS13583</name>
</gene>
<accession>A0AAV1U3H4</accession>
<organism evidence="1 2">
    <name type="scientific">Peronospora matthiolae</name>
    <dbReference type="NCBI Taxonomy" id="2874970"/>
    <lineage>
        <taxon>Eukaryota</taxon>
        <taxon>Sar</taxon>
        <taxon>Stramenopiles</taxon>
        <taxon>Oomycota</taxon>
        <taxon>Peronosporomycetes</taxon>
        <taxon>Peronosporales</taxon>
        <taxon>Peronosporaceae</taxon>
        <taxon>Peronospora</taxon>
    </lineage>
</organism>
<proteinExistence type="predicted"/>
<sequence length="80" mass="9173">MEDVEETFPHVEMDKMESAPYKTGIFLPHVLDPETQEHRGDEKTEYQVRDKLLGKLVGVSSGYKSFKTLTRQNAATGDWE</sequence>
<name>A0AAV1U3H4_9STRA</name>
<dbReference type="EMBL" id="CAKLBY020000124">
    <property type="protein sequence ID" value="CAK7928433.1"/>
    <property type="molecule type" value="Genomic_DNA"/>
</dbReference>
<dbReference type="Proteomes" id="UP001162060">
    <property type="component" value="Unassembled WGS sequence"/>
</dbReference>
<comment type="caution">
    <text evidence="1">The sequence shown here is derived from an EMBL/GenBank/DDBJ whole genome shotgun (WGS) entry which is preliminary data.</text>
</comment>